<dbReference type="EMBL" id="KN823114">
    <property type="protein sequence ID" value="KIO22259.1"/>
    <property type="molecule type" value="Genomic_DNA"/>
</dbReference>
<sequence>TSGSREATTPSEEAQLQAPSPPATPPKKTVTEALELLNSLRPEIMSIIDDTGDIDVPLTGLKIMYDNPDEAYMLWTGPGTNNDGSSLWRISLLVFNKFKEAGFIMQTRHLMLRCNLVNSSLTKPRKAFSATEILRRVAEQPEIAGIQTTENQYVTPEDVASGADFGTYGVDQIHLREMRSWDEEKRFVSLGHISLK</sequence>
<organism evidence="3 4">
    <name type="scientific">Tulasnella calospora MUT 4182</name>
    <dbReference type="NCBI Taxonomy" id="1051891"/>
    <lineage>
        <taxon>Eukaryota</taxon>
        <taxon>Fungi</taxon>
        <taxon>Dikarya</taxon>
        <taxon>Basidiomycota</taxon>
        <taxon>Agaricomycotina</taxon>
        <taxon>Agaricomycetes</taxon>
        <taxon>Cantharellales</taxon>
        <taxon>Tulasnellaceae</taxon>
        <taxon>Tulasnella</taxon>
    </lineage>
</organism>
<feature type="non-terminal residue" evidence="3">
    <location>
        <position position="1"/>
    </location>
</feature>
<evidence type="ECO:0000313" key="3">
    <source>
        <dbReference type="EMBL" id="KIO22259.1"/>
    </source>
</evidence>
<dbReference type="OrthoDB" id="277832at2759"/>
<dbReference type="Gene3D" id="3.90.1140.10">
    <property type="entry name" value="Cyclic phosphodiesterase"/>
    <property type="match status" value="1"/>
</dbReference>
<feature type="compositionally biased region" description="Polar residues" evidence="1">
    <location>
        <begin position="1"/>
        <end position="14"/>
    </location>
</feature>
<accession>A0A0C3QCG3</accession>
<dbReference type="Pfam" id="PF10469">
    <property type="entry name" value="AKAP7_NLS"/>
    <property type="match status" value="1"/>
</dbReference>
<name>A0A0C3QCG3_9AGAM</name>
<reference evidence="3 4" key="1">
    <citation type="submission" date="2014-04" db="EMBL/GenBank/DDBJ databases">
        <authorList>
            <consortium name="DOE Joint Genome Institute"/>
            <person name="Kuo A."/>
            <person name="Girlanda M."/>
            <person name="Perotto S."/>
            <person name="Kohler A."/>
            <person name="Nagy L.G."/>
            <person name="Floudas D."/>
            <person name="Copeland A."/>
            <person name="Barry K.W."/>
            <person name="Cichocki N."/>
            <person name="Veneault-Fourrey C."/>
            <person name="LaButti K."/>
            <person name="Lindquist E.A."/>
            <person name="Lipzen A."/>
            <person name="Lundell T."/>
            <person name="Morin E."/>
            <person name="Murat C."/>
            <person name="Sun H."/>
            <person name="Tunlid A."/>
            <person name="Henrissat B."/>
            <person name="Grigoriev I.V."/>
            <person name="Hibbett D.S."/>
            <person name="Martin F."/>
            <person name="Nordberg H.P."/>
            <person name="Cantor M.N."/>
            <person name="Hua S.X."/>
        </authorList>
    </citation>
    <scope>NUCLEOTIDE SEQUENCE [LARGE SCALE GENOMIC DNA]</scope>
    <source>
        <strain evidence="3 4">MUT 4182</strain>
    </source>
</reference>
<dbReference type="STRING" id="1051891.A0A0C3QCG3"/>
<gene>
    <name evidence="3" type="ORF">M407DRAFT_119479</name>
</gene>
<feature type="region of interest" description="Disordered" evidence="1">
    <location>
        <begin position="1"/>
        <end position="28"/>
    </location>
</feature>
<reference evidence="4" key="2">
    <citation type="submission" date="2015-01" db="EMBL/GenBank/DDBJ databases">
        <title>Evolutionary Origins and Diversification of the Mycorrhizal Mutualists.</title>
        <authorList>
            <consortium name="DOE Joint Genome Institute"/>
            <consortium name="Mycorrhizal Genomics Consortium"/>
            <person name="Kohler A."/>
            <person name="Kuo A."/>
            <person name="Nagy L.G."/>
            <person name="Floudas D."/>
            <person name="Copeland A."/>
            <person name="Barry K.W."/>
            <person name="Cichocki N."/>
            <person name="Veneault-Fourrey C."/>
            <person name="LaButti K."/>
            <person name="Lindquist E.A."/>
            <person name="Lipzen A."/>
            <person name="Lundell T."/>
            <person name="Morin E."/>
            <person name="Murat C."/>
            <person name="Riley R."/>
            <person name="Ohm R."/>
            <person name="Sun H."/>
            <person name="Tunlid A."/>
            <person name="Henrissat B."/>
            <person name="Grigoriev I.V."/>
            <person name="Hibbett D.S."/>
            <person name="Martin F."/>
        </authorList>
    </citation>
    <scope>NUCLEOTIDE SEQUENCE [LARGE SCALE GENOMIC DNA]</scope>
    <source>
        <strain evidence="4">MUT 4182</strain>
    </source>
</reference>
<dbReference type="AlphaFoldDB" id="A0A0C3QCG3"/>
<dbReference type="InterPro" id="IPR019510">
    <property type="entry name" value="AKAP7-like_phosphoesterase"/>
</dbReference>
<dbReference type="HOGENOM" id="CLU_1393239_0_0_1"/>
<evidence type="ECO:0000256" key="1">
    <source>
        <dbReference type="SAM" id="MobiDB-lite"/>
    </source>
</evidence>
<proteinExistence type="predicted"/>
<protein>
    <recommendedName>
        <fullName evidence="2">A-kinase anchor protein 7-like phosphoesterase domain-containing protein</fullName>
    </recommendedName>
</protein>
<feature type="domain" description="A-kinase anchor protein 7-like phosphoesterase" evidence="2">
    <location>
        <begin position="28"/>
        <end position="187"/>
    </location>
</feature>
<keyword evidence="4" id="KW-1185">Reference proteome</keyword>
<evidence type="ECO:0000313" key="4">
    <source>
        <dbReference type="Proteomes" id="UP000054248"/>
    </source>
</evidence>
<evidence type="ECO:0000259" key="2">
    <source>
        <dbReference type="Pfam" id="PF10469"/>
    </source>
</evidence>
<dbReference type="Proteomes" id="UP000054248">
    <property type="component" value="Unassembled WGS sequence"/>
</dbReference>